<organism evidence="4 5">
    <name type="scientific">Lottia gigantea</name>
    <name type="common">Giant owl limpet</name>
    <dbReference type="NCBI Taxonomy" id="225164"/>
    <lineage>
        <taxon>Eukaryota</taxon>
        <taxon>Metazoa</taxon>
        <taxon>Spiralia</taxon>
        <taxon>Lophotrochozoa</taxon>
        <taxon>Mollusca</taxon>
        <taxon>Gastropoda</taxon>
        <taxon>Patellogastropoda</taxon>
        <taxon>Lottioidea</taxon>
        <taxon>Lottiidae</taxon>
        <taxon>Lottia</taxon>
    </lineage>
</organism>
<dbReference type="CTD" id="20250690"/>
<dbReference type="GO" id="GO:0016504">
    <property type="term" value="F:peptidase activator activity"/>
    <property type="evidence" value="ECO:0007669"/>
    <property type="project" value="InterPro"/>
</dbReference>
<feature type="region of interest" description="Disordered" evidence="1">
    <location>
        <begin position="1215"/>
        <end position="1253"/>
    </location>
</feature>
<dbReference type="Pfam" id="PF16507">
    <property type="entry name" value="HEAT_PSME4_mid"/>
    <property type="match status" value="1"/>
</dbReference>
<dbReference type="SUPFAM" id="SSF48371">
    <property type="entry name" value="ARM repeat"/>
    <property type="match status" value="2"/>
</dbReference>
<dbReference type="Pfam" id="PF23096">
    <property type="entry name" value="HEAT_PSME4"/>
    <property type="match status" value="1"/>
</dbReference>
<dbReference type="PANTHER" id="PTHR32170">
    <property type="entry name" value="PROTEASOME ACTIVATOR COMPLEX SUBUNIT 4"/>
    <property type="match status" value="1"/>
</dbReference>
<evidence type="ECO:0000313" key="5">
    <source>
        <dbReference type="Proteomes" id="UP000030746"/>
    </source>
</evidence>
<dbReference type="GeneID" id="20250690"/>
<evidence type="ECO:0000259" key="2">
    <source>
        <dbReference type="Pfam" id="PF16507"/>
    </source>
</evidence>
<dbReference type="OrthoDB" id="17907at2759"/>
<feature type="non-terminal residue" evidence="4">
    <location>
        <position position="1253"/>
    </location>
</feature>
<dbReference type="InterPro" id="IPR035309">
    <property type="entry name" value="PSME4"/>
</dbReference>
<dbReference type="GO" id="GO:0070628">
    <property type="term" value="F:proteasome binding"/>
    <property type="evidence" value="ECO:0007669"/>
    <property type="project" value="InterPro"/>
</dbReference>
<sequence>MENLGFEPQKLVVYNEHLPYKELIKTESVAVLSEIKGELGRAVELRDIKYGATHWTDQLSRYIRVYGYCFSKEDHLKFIHLMYELVTIPDLELALVGKFASKLSVLLKKKELLTREDLELPWRPLYELCEVTVNSKFEPLGLHLLPSNIEGILKNLIRNCRDYFPLEATQEMLDEWRPLLCPFDVTILKALNYLHVFLPTNLPPEHHDKGFKLWFDEFWQMYDSYKSKPSWEANLVSIFSRLAYDNIGYIDWKPYIPKIFTRVLRSFNLPVGQQDARRMNSGIKMGDIDMNSVVTWIVAMIGPDRIALEHINKLFKALQTFYHPSNTGPWIVRLTLTLTTFPKQFVKRINRERYKKLTWERPVPDEYKINDDDITYFVESLKSCVFLAMFGKIGSQESAVAVRYLATLRPELIVPTLLEKMYPAMETLIEPHRLISCINCIVSVARPMLRSKKWYPEGPSHVLPLLNLALPGIDPNDFKKSLMTFQMLSTFSTLIPIIDCSQAVHVRTDLSEYEREICLATAQFEDFVLLFLDRVFTLIEASAQEVTSGTQSKLNTEQHVVEMGLSSTASSVFQQCSFPIYKSALKKIYQFVTSNVYETKVSGKFAANLCRAVTKVHPEEALKLFLPHFCDKIVEYLQDNEDAVNEEHLDNSFLWNLLMVSQIVRCDGKKLLPYSQQLIEVLKKTLYLRCQHGSEIAGQLLSHILKVLTQTFPLEFCSTIHLLEETNWTEHLPTRDWAAAGDLDNLDLKWHIPSAEEIQLAQTLFNQFLIPEVEMMKTFSSQTTIDRELLTGRLNIITQCIIGAGCFLPIWDGEALQLVDSEIYMGRFSSLNSTDKHEITLNGENTRKVIANAARHMLKEFIQHREDETKNLKKIVEIYEFVMMYYGAAKNDFDGRWKGFHLVKSVLEDKLRGKKNHIRAMLIDRIQLQHELRILHVSPKKFTSLHKEMLLDLFDLSVSHYSEVRKKSQSCLQTAFHHFPYSYSCIIQPIVDIIKQQGIPEHRFKGALYTILNPGNRTSLLDAMRLNNNQGSKQCLATKRNWSVLNELWPGLIQAQQSEKPTVLKVIDNIVLKVMKNLDTIAIDILVSDKCLESAKQLLCSDHPKPNHSPGDQQLLLHGQQSEANRNKQALQLYLSLVDKLVDIIESGKLTWKFVEVGMEFMLLLLRHDIPAPPKVVNLITKQLINDSLYVRKVGMSGVSAILKQQKRKHKMIQVDPYKRSNTTPPSSGDKINIGDRPDNSWHHYDSHNIVDT</sequence>
<dbReference type="OMA" id="PYTRTWD"/>
<dbReference type="PANTHER" id="PTHR32170:SF3">
    <property type="entry name" value="PROTEASOME ACTIVATOR COMPLEX SUBUNIT 4"/>
    <property type="match status" value="1"/>
</dbReference>
<keyword evidence="5" id="KW-1185">Reference proteome</keyword>
<dbReference type="InterPro" id="IPR032430">
    <property type="entry name" value="Blm10_mid"/>
</dbReference>
<evidence type="ECO:0000313" key="4">
    <source>
        <dbReference type="EMBL" id="ESP01603.1"/>
    </source>
</evidence>
<dbReference type="EMBL" id="KB200454">
    <property type="protein sequence ID" value="ESP01603.1"/>
    <property type="molecule type" value="Genomic_DNA"/>
</dbReference>
<feature type="domain" description="Proteasome activator Blm10 middle HEAT repeats region" evidence="2">
    <location>
        <begin position="312"/>
        <end position="804"/>
    </location>
</feature>
<dbReference type="GO" id="GO:0010499">
    <property type="term" value="P:proteasomal ubiquitin-independent protein catabolic process"/>
    <property type="evidence" value="ECO:0007669"/>
    <property type="project" value="TreeGrafter"/>
</dbReference>
<proteinExistence type="predicted"/>
<dbReference type="InterPro" id="IPR016024">
    <property type="entry name" value="ARM-type_fold"/>
</dbReference>
<dbReference type="KEGG" id="lgi:LOTGIDRAFT_238219"/>
<name>V4AW08_LOTGI</name>
<gene>
    <name evidence="4" type="ORF">LOTGIDRAFT_238219</name>
</gene>
<reference evidence="4 5" key="1">
    <citation type="journal article" date="2013" name="Nature">
        <title>Insights into bilaterian evolution from three spiralian genomes.</title>
        <authorList>
            <person name="Simakov O."/>
            <person name="Marletaz F."/>
            <person name="Cho S.J."/>
            <person name="Edsinger-Gonzales E."/>
            <person name="Havlak P."/>
            <person name="Hellsten U."/>
            <person name="Kuo D.H."/>
            <person name="Larsson T."/>
            <person name="Lv J."/>
            <person name="Arendt D."/>
            <person name="Savage R."/>
            <person name="Osoegawa K."/>
            <person name="de Jong P."/>
            <person name="Grimwood J."/>
            <person name="Chapman J.A."/>
            <person name="Shapiro H."/>
            <person name="Aerts A."/>
            <person name="Otillar R.P."/>
            <person name="Terry A.Y."/>
            <person name="Boore J.L."/>
            <person name="Grigoriev I.V."/>
            <person name="Lindberg D.R."/>
            <person name="Seaver E.C."/>
            <person name="Weisblat D.A."/>
            <person name="Putnam N.H."/>
            <person name="Rokhsar D.S."/>
        </authorList>
    </citation>
    <scope>NUCLEOTIDE SEQUENCE [LARGE SCALE GENOMIC DNA]</scope>
</reference>
<dbReference type="AlphaFoldDB" id="V4AW08"/>
<protein>
    <submittedName>
        <fullName evidence="4">Uncharacterized protein</fullName>
    </submittedName>
</protein>
<dbReference type="Proteomes" id="UP000030746">
    <property type="component" value="Unassembled WGS sequence"/>
</dbReference>
<evidence type="ECO:0000259" key="3">
    <source>
        <dbReference type="Pfam" id="PF23096"/>
    </source>
</evidence>
<feature type="compositionally biased region" description="Basic and acidic residues" evidence="1">
    <location>
        <begin position="1233"/>
        <end position="1253"/>
    </location>
</feature>
<dbReference type="HOGENOM" id="CLU_000772_1_0_1"/>
<accession>V4AW08</accession>
<dbReference type="RefSeq" id="XP_009047687.1">
    <property type="nucleotide sequence ID" value="XM_009049439.1"/>
</dbReference>
<feature type="domain" description="Proteasome activator complex subunit 4-like HEAT repeat-like" evidence="3">
    <location>
        <begin position="1175"/>
        <end position="1250"/>
    </location>
</feature>
<dbReference type="STRING" id="225164.V4AW08"/>
<dbReference type="InterPro" id="IPR055455">
    <property type="entry name" value="HEAT_PSME4"/>
</dbReference>
<dbReference type="GO" id="GO:0005829">
    <property type="term" value="C:cytosol"/>
    <property type="evidence" value="ECO:0007669"/>
    <property type="project" value="TreeGrafter"/>
</dbReference>
<dbReference type="GO" id="GO:0005634">
    <property type="term" value="C:nucleus"/>
    <property type="evidence" value="ECO:0007669"/>
    <property type="project" value="TreeGrafter"/>
</dbReference>
<evidence type="ECO:0000256" key="1">
    <source>
        <dbReference type="SAM" id="MobiDB-lite"/>
    </source>
</evidence>